<name>Q65TS2_MANSM</name>
<keyword evidence="6" id="KW-0663">Pyridoxal phosphate</keyword>
<evidence type="ECO:0000313" key="9">
    <source>
        <dbReference type="EMBL" id="AAU37638.1"/>
    </source>
</evidence>
<dbReference type="Pfam" id="PF00155">
    <property type="entry name" value="Aminotran_1_2"/>
    <property type="match status" value="1"/>
</dbReference>
<evidence type="ECO:0000256" key="5">
    <source>
        <dbReference type="ARBA" id="ARBA00022679"/>
    </source>
</evidence>
<feature type="domain" description="Aminotransferase class I/classII large" evidence="8">
    <location>
        <begin position="51"/>
        <end position="416"/>
    </location>
</feature>
<evidence type="ECO:0000256" key="4">
    <source>
        <dbReference type="ARBA" id="ARBA00022576"/>
    </source>
</evidence>
<dbReference type="InterPro" id="IPR015422">
    <property type="entry name" value="PyrdxlP-dep_Trfase_small"/>
</dbReference>
<keyword evidence="10" id="KW-1185">Reference proteome</keyword>
<dbReference type="InterPro" id="IPR015421">
    <property type="entry name" value="PyrdxlP-dep_Trfase_major"/>
</dbReference>
<dbReference type="NCBIfam" id="NF006719">
    <property type="entry name" value="PRK09257.1"/>
    <property type="match status" value="1"/>
</dbReference>
<dbReference type="GO" id="GO:0042802">
    <property type="term" value="F:identical protein binding"/>
    <property type="evidence" value="ECO:0007669"/>
    <property type="project" value="TreeGrafter"/>
</dbReference>
<comment type="subunit">
    <text evidence="3">Homodimer.</text>
</comment>
<dbReference type="CDD" id="cd00609">
    <property type="entry name" value="AAT_like"/>
    <property type="match status" value="1"/>
</dbReference>
<dbReference type="PANTHER" id="PTHR11879:SF22">
    <property type="entry name" value="ASPARTATE AMINOTRANSFERASE, MITOCHONDRIAL"/>
    <property type="match status" value="1"/>
</dbReference>
<dbReference type="Gene3D" id="3.40.640.10">
    <property type="entry name" value="Type I PLP-dependent aspartate aminotransferase-like (Major domain)"/>
    <property type="match status" value="1"/>
</dbReference>
<evidence type="ECO:0000256" key="2">
    <source>
        <dbReference type="ARBA" id="ARBA00007441"/>
    </source>
</evidence>
<dbReference type="GO" id="GO:0004838">
    <property type="term" value="F:L-tyrosine-2-oxoglutarate transaminase activity"/>
    <property type="evidence" value="ECO:0007669"/>
    <property type="project" value="TreeGrafter"/>
</dbReference>
<dbReference type="PANTHER" id="PTHR11879">
    <property type="entry name" value="ASPARTATE AMINOTRANSFERASE"/>
    <property type="match status" value="1"/>
</dbReference>
<dbReference type="GO" id="GO:0004069">
    <property type="term" value="F:L-aspartate:2-oxoglutarate aminotransferase activity"/>
    <property type="evidence" value="ECO:0007669"/>
    <property type="project" value="TreeGrafter"/>
</dbReference>
<dbReference type="PRINTS" id="PR00799">
    <property type="entry name" value="TRANSAMINASE"/>
</dbReference>
<dbReference type="InterPro" id="IPR004839">
    <property type="entry name" value="Aminotransferase_I/II_large"/>
</dbReference>
<dbReference type="eggNOG" id="COG1448">
    <property type="taxonomic scope" value="Bacteria"/>
</dbReference>
<protein>
    <submittedName>
        <fullName evidence="9">TyrB protein</fullName>
    </submittedName>
</protein>
<dbReference type="AlphaFoldDB" id="Q65TS2"/>
<evidence type="ECO:0000313" key="10">
    <source>
        <dbReference type="Proteomes" id="UP000000607"/>
    </source>
</evidence>
<dbReference type="EMBL" id="AE016827">
    <property type="protein sequence ID" value="AAU37638.1"/>
    <property type="molecule type" value="Genomic_DNA"/>
</dbReference>
<dbReference type="InterPro" id="IPR000796">
    <property type="entry name" value="Asp_trans"/>
</dbReference>
<keyword evidence="5" id="KW-0808">Transferase</keyword>
<dbReference type="Gene3D" id="3.90.1150.10">
    <property type="entry name" value="Aspartate Aminotransferase, domain 1"/>
    <property type="match status" value="1"/>
</dbReference>
<dbReference type="FunFam" id="3.90.1150.10:FF:000001">
    <property type="entry name" value="Aspartate aminotransferase"/>
    <property type="match status" value="1"/>
</dbReference>
<evidence type="ECO:0000256" key="3">
    <source>
        <dbReference type="ARBA" id="ARBA00011738"/>
    </source>
</evidence>
<gene>
    <name evidence="9" type="primary">tyrB</name>
    <name evidence="9" type="ordered locus">MS1031</name>
</gene>
<dbReference type="InterPro" id="IPR015424">
    <property type="entry name" value="PyrdxlP-dep_Trfase"/>
</dbReference>
<dbReference type="STRING" id="221988.MS1031"/>
<comment type="cofactor">
    <cofactor evidence="1">
        <name>pyridoxal 5'-phosphate</name>
        <dbReference type="ChEBI" id="CHEBI:597326"/>
    </cofactor>
</comment>
<dbReference type="GO" id="GO:0005829">
    <property type="term" value="C:cytosol"/>
    <property type="evidence" value="ECO:0007669"/>
    <property type="project" value="TreeGrafter"/>
</dbReference>
<dbReference type="Proteomes" id="UP000000607">
    <property type="component" value="Chromosome"/>
</dbReference>
<organism evidence="9 10">
    <name type="scientific">Mannheimia succiniciproducens (strain KCTC 0769BP / MBEL55E)</name>
    <dbReference type="NCBI Taxonomy" id="221988"/>
    <lineage>
        <taxon>Bacteria</taxon>
        <taxon>Pseudomonadati</taxon>
        <taxon>Pseudomonadota</taxon>
        <taxon>Gammaproteobacteria</taxon>
        <taxon>Pasteurellales</taxon>
        <taxon>Pasteurellaceae</taxon>
        <taxon>Basfia</taxon>
    </lineage>
</organism>
<dbReference type="FunFam" id="3.40.640.10:FF:000015">
    <property type="entry name" value="Aspartate aminotransferase"/>
    <property type="match status" value="1"/>
</dbReference>
<dbReference type="KEGG" id="msu:MS1031"/>
<dbReference type="SUPFAM" id="SSF53383">
    <property type="entry name" value="PLP-dependent transferases"/>
    <property type="match status" value="1"/>
</dbReference>
<keyword evidence="7" id="KW-0175">Coiled coil</keyword>
<evidence type="ECO:0000256" key="6">
    <source>
        <dbReference type="ARBA" id="ARBA00022898"/>
    </source>
</evidence>
<proteinExistence type="inferred from homology"/>
<dbReference type="HOGENOM" id="CLU_032440_1_2_6"/>
<evidence type="ECO:0000259" key="8">
    <source>
        <dbReference type="Pfam" id="PF00155"/>
    </source>
</evidence>
<dbReference type="GO" id="GO:0033585">
    <property type="term" value="P:L-phenylalanine biosynthetic process from chorismate via phenylpyruvate"/>
    <property type="evidence" value="ECO:0007669"/>
    <property type="project" value="TreeGrafter"/>
</dbReference>
<accession>Q65TS2</accession>
<comment type="similarity">
    <text evidence="2">Belongs to the class-I pyridoxal-phosphate-dependent aminotransferase family.</text>
</comment>
<dbReference type="GO" id="GO:0030170">
    <property type="term" value="F:pyridoxal phosphate binding"/>
    <property type="evidence" value="ECO:0007669"/>
    <property type="project" value="InterPro"/>
</dbReference>
<keyword evidence="4" id="KW-0032">Aminotransferase</keyword>
<sequence>MQITILVSIKEKLISKHNISKESPMFKNITPAPADPILGLGEAFKAETRENKINLGIGVYKDADGVTPIMTAVKKAEGQLFENEKDKNYLPIEGVAEYNAYAKELLFGKDSEIIASNRACTVQTLGGTGALRIAAEFVRRQTKAQNVWISKPTWPNHNAIFNAVGVTIREYRWYNPETKALDWDNLLADLNNANPGDVVLLHGCCHNPTGIDPTPEQWKALAEMSAKNGWLPLFDFAYQGLANGLEEDAVGLRTFAETHRELLVASSFSKNFGLYSERVGAFTLVADNADVAAVALTQIKSIIRTLYSNPSAHGARTVATVLANPELRKEWEDELTSMRDRIKQMRKQLVELLKEFGAQEDFSYIIDQKGMFSFSGLTAEQVDRLKEEFAIYAVRSGRINVAGITEANIRYLAESIVKVL</sequence>
<feature type="coiled-coil region" evidence="7">
    <location>
        <begin position="328"/>
        <end position="355"/>
    </location>
</feature>
<reference evidence="9 10" key="1">
    <citation type="journal article" date="2004" name="Nat. Biotechnol.">
        <title>The genome sequence of the capnophilic rumen bacterium Mannheimia succiniciproducens.</title>
        <authorList>
            <person name="Hong S.H."/>
            <person name="Kim J.S."/>
            <person name="Lee S.Y."/>
            <person name="In Y.H."/>
            <person name="Choi S.S."/>
            <person name="Rih J.-K."/>
            <person name="Kim C.H."/>
            <person name="Jeong H."/>
            <person name="Hur C.G."/>
            <person name="Kim J.J."/>
        </authorList>
    </citation>
    <scope>NUCLEOTIDE SEQUENCE [LARGE SCALE GENOMIC DNA]</scope>
    <source>
        <strain evidence="10">KCTC 0769BP / MBEL55E</strain>
    </source>
</reference>
<evidence type="ECO:0000256" key="1">
    <source>
        <dbReference type="ARBA" id="ARBA00001933"/>
    </source>
</evidence>
<evidence type="ECO:0000256" key="7">
    <source>
        <dbReference type="SAM" id="Coils"/>
    </source>
</evidence>